<gene>
    <name evidence="2" type="ORF">MRATA1EN1_LOCUS4801</name>
</gene>
<accession>A0ABN8Y2L2</accession>
<evidence type="ECO:0000256" key="1">
    <source>
        <dbReference type="SAM" id="MobiDB-lite"/>
    </source>
</evidence>
<keyword evidence="3" id="KW-1185">Reference proteome</keyword>
<feature type="compositionally biased region" description="Basic and acidic residues" evidence="1">
    <location>
        <begin position="14"/>
        <end position="29"/>
    </location>
</feature>
<name>A0ABN8Y2L2_RANTA</name>
<feature type="region of interest" description="Disordered" evidence="1">
    <location>
        <begin position="1"/>
        <end position="43"/>
    </location>
</feature>
<reference evidence="2" key="1">
    <citation type="submission" date="2023-04" db="EMBL/GenBank/DDBJ databases">
        <authorList>
            <consortium name="ELIXIR-Norway"/>
        </authorList>
    </citation>
    <scope>NUCLEOTIDE SEQUENCE [LARGE SCALE GENOMIC DNA]</scope>
</reference>
<protein>
    <submittedName>
        <fullName evidence="2">Uncharacterized protein</fullName>
    </submittedName>
</protein>
<evidence type="ECO:0000313" key="3">
    <source>
        <dbReference type="Proteomes" id="UP001176941"/>
    </source>
</evidence>
<proteinExistence type="predicted"/>
<dbReference type="Proteomes" id="UP001176941">
    <property type="component" value="Chromosome 13"/>
</dbReference>
<organism evidence="2 3">
    <name type="scientific">Rangifer tarandus platyrhynchus</name>
    <name type="common">Svalbard reindeer</name>
    <dbReference type="NCBI Taxonomy" id="3082113"/>
    <lineage>
        <taxon>Eukaryota</taxon>
        <taxon>Metazoa</taxon>
        <taxon>Chordata</taxon>
        <taxon>Craniata</taxon>
        <taxon>Vertebrata</taxon>
        <taxon>Euteleostomi</taxon>
        <taxon>Mammalia</taxon>
        <taxon>Eutheria</taxon>
        <taxon>Laurasiatheria</taxon>
        <taxon>Artiodactyla</taxon>
        <taxon>Ruminantia</taxon>
        <taxon>Pecora</taxon>
        <taxon>Cervidae</taxon>
        <taxon>Odocoileinae</taxon>
        <taxon>Rangifer</taxon>
    </lineage>
</organism>
<evidence type="ECO:0000313" key="2">
    <source>
        <dbReference type="EMBL" id="CAI9155839.1"/>
    </source>
</evidence>
<dbReference type="EMBL" id="OX459949">
    <property type="protein sequence ID" value="CAI9155839.1"/>
    <property type="molecule type" value="Genomic_DNA"/>
</dbReference>
<sequence>MAPQAQAAPSPVEDLQREGARLQRKDTATPDRGFFPGAAGGLRGELTTASRRLLAGPSLPGAAGSRDPGAAAPL</sequence>